<keyword evidence="1" id="KW-0175">Coiled coil</keyword>
<feature type="compositionally biased region" description="Polar residues" evidence="2">
    <location>
        <begin position="184"/>
        <end position="193"/>
    </location>
</feature>
<reference evidence="4" key="2">
    <citation type="submission" date="2025-08" db="UniProtKB">
        <authorList>
            <consortium name="RefSeq"/>
        </authorList>
    </citation>
    <scope>IDENTIFICATION</scope>
</reference>
<accession>A0ABM1UXA6</accession>
<proteinExistence type="predicted"/>
<evidence type="ECO:0000256" key="2">
    <source>
        <dbReference type="SAM" id="MobiDB-lite"/>
    </source>
</evidence>
<feature type="coiled-coil region" evidence="1">
    <location>
        <begin position="106"/>
        <end position="137"/>
    </location>
</feature>
<evidence type="ECO:0000313" key="3">
    <source>
        <dbReference type="Proteomes" id="UP000694930"/>
    </source>
</evidence>
<gene>
    <name evidence="4" type="primary">LOC114074403</name>
</gene>
<dbReference type="InterPro" id="IPR004252">
    <property type="entry name" value="Probable_transposase_24"/>
</dbReference>
<sequence length="204" mass="23134">MNSKNRKIQQWRHRMGPINFARVHVKLRATKENNEEPSQPEMFIATRTKTGKEIQVDTQIAITELQNRRNSRETADDAFREVFGKEQPGRLRCYGRSMITSSLKEEEEINRLKQKHANEISSLKEEMNEKMNEMRVECDIFLASCCKITMDLNVQDIQGVVGSNIVSPIFDASSAQAVRGKNIAHSSGSTHDSIIQKGNGGDQI</sequence>
<dbReference type="RefSeq" id="XP_027768124.1">
    <property type="nucleotide sequence ID" value="XM_027912323.1"/>
</dbReference>
<organism evidence="3 4">
    <name type="scientific">Solanum pennellii</name>
    <name type="common">Tomato</name>
    <name type="synonym">Lycopersicon pennellii</name>
    <dbReference type="NCBI Taxonomy" id="28526"/>
    <lineage>
        <taxon>Eukaryota</taxon>
        <taxon>Viridiplantae</taxon>
        <taxon>Streptophyta</taxon>
        <taxon>Embryophyta</taxon>
        <taxon>Tracheophyta</taxon>
        <taxon>Spermatophyta</taxon>
        <taxon>Magnoliopsida</taxon>
        <taxon>eudicotyledons</taxon>
        <taxon>Gunneridae</taxon>
        <taxon>Pentapetalae</taxon>
        <taxon>asterids</taxon>
        <taxon>lamiids</taxon>
        <taxon>Solanales</taxon>
        <taxon>Solanaceae</taxon>
        <taxon>Solanoideae</taxon>
        <taxon>Solaneae</taxon>
        <taxon>Solanum</taxon>
        <taxon>Solanum subgen. Lycopersicon</taxon>
    </lineage>
</organism>
<protein>
    <submittedName>
        <fullName evidence="4">Uncharacterized protein LOC114074403 isoform X1</fullName>
    </submittedName>
</protein>
<dbReference type="Pfam" id="PF03004">
    <property type="entry name" value="Transposase_24"/>
    <property type="match status" value="1"/>
</dbReference>
<evidence type="ECO:0000256" key="1">
    <source>
        <dbReference type="SAM" id="Coils"/>
    </source>
</evidence>
<reference evidence="3" key="1">
    <citation type="journal article" date="2014" name="Nat. Genet.">
        <title>The genome of the stress-tolerant wild tomato species Solanum pennellii.</title>
        <authorList>
            <person name="Bolger A."/>
            <person name="Scossa F."/>
            <person name="Bolger M.E."/>
            <person name="Lanz C."/>
            <person name="Maumus F."/>
            <person name="Tohge T."/>
            <person name="Quesneville H."/>
            <person name="Alseekh S."/>
            <person name="Sorensen I."/>
            <person name="Lichtenstein G."/>
            <person name="Fich E.A."/>
            <person name="Conte M."/>
            <person name="Keller H."/>
            <person name="Schneeberger K."/>
            <person name="Schwacke R."/>
            <person name="Ofner I."/>
            <person name="Vrebalov J."/>
            <person name="Xu Y."/>
            <person name="Osorio S."/>
            <person name="Aflitos S.A."/>
            <person name="Schijlen E."/>
            <person name="Jimenez-Gomez J.M."/>
            <person name="Ryngajllo M."/>
            <person name="Kimura S."/>
            <person name="Kumar R."/>
            <person name="Koenig D."/>
            <person name="Headland L.R."/>
            <person name="Maloof J.N."/>
            <person name="Sinha N."/>
            <person name="van Ham R.C."/>
            <person name="Lankhorst R.K."/>
            <person name="Mao L."/>
            <person name="Vogel A."/>
            <person name="Arsova B."/>
            <person name="Panstruga R."/>
            <person name="Fei Z."/>
            <person name="Rose J.K."/>
            <person name="Zamir D."/>
            <person name="Carrari F."/>
            <person name="Giovannoni J.J."/>
            <person name="Weigel D."/>
            <person name="Usadel B."/>
            <person name="Fernie A.R."/>
        </authorList>
    </citation>
    <scope>NUCLEOTIDE SEQUENCE [LARGE SCALE GENOMIC DNA]</scope>
    <source>
        <strain evidence="3">cv. LA0716</strain>
    </source>
</reference>
<evidence type="ECO:0000313" key="4">
    <source>
        <dbReference type="RefSeq" id="XP_027768124.1"/>
    </source>
</evidence>
<name>A0ABM1UXA6_SOLPN</name>
<dbReference type="Proteomes" id="UP000694930">
    <property type="component" value="Chromosome 10"/>
</dbReference>
<keyword evidence="3" id="KW-1185">Reference proteome</keyword>
<feature type="region of interest" description="Disordered" evidence="2">
    <location>
        <begin position="181"/>
        <end position="204"/>
    </location>
</feature>
<dbReference type="GeneID" id="114074403"/>